<sequence length="32" mass="3699">MGDELVHRRRATWCNPQAFSPSCSSFLTELRC</sequence>
<protein>
    <submittedName>
        <fullName evidence="1">Uncharacterized protein</fullName>
    </submittedName>
</protein>
<dbReference type="Proteomes" id="UP000314294">
    <property type="component" value="Unassembled WGS sequence"/>
</dbReference>
<dbReference type="EMBL" id="SRLO01013582">
    <property type="protein sequence ID" value="TNN25054.1"/>
    <property type="molecule type" value="Genomic_DNA"/>
</dbReference>
<evidence type="ECO:0000313" key="2">
    <source>
        <dbReference type="Proteomes" id="UP000314294"/>
    </source>
</evidence>
<gene>
    <name evidence="1" type="ORF">EYF80_064818</name>
</gene>
<comment type="caution">
    <text evidence="1">The sequence shown here is derived from an EMBL/GenBank/DDBJ whole genome shotgun (WGS) entry which is preliminary data.</text>
</comment>
<proteinExistence type="predicted"/>
<name>A0A4Z2E955_9TELE</name>
<keyword evidence="2" id="KW-1185">Reference proteome</keyword>
<accession>A0A4Z2E955</accession>
<evidence type="ECO:0000313" key="1">
    <source>
        <dbReference type="EMBL" id="TNN25054.1"/>
    </source>
</evidence>
<reference evidence="1 2" key="1">
    <citation type="submission" date="2019-03" db="EMBL/GenBank/DDBJ databases">
        <title>First draft genome of Liparis tanakae, snailfish: a comprehensive survey of snailfish specific genes.</title>
        <authorList>
            <person name="Kim W."/>
            <person name="Song I."/>
            <person name="Jeong J.-H."/>
            <person name="Kim D."/>
            <person name="Kim S."/>
            <person name="Ryu S."/>
            <person name="Song J.Y."/>
            <person name="Lee S.K."/>
        </authorList>
    </citation>
    <scope>NUCLEOTIDE SEQUENCE [LARGE SCALE GENOMIC DNA]</scope>
    <source>
        <tissue evidence="1">Muscle</tissue>
    </source>
</reference>
<dbReference type="AlphaFoldDB" id="A0A4Z2E955"/>
<organism evidence="1 2">
    <name type="scientific">Liparis tanakae</name>
    <name type="common">Tanaka's snailfish</name>
    <dbReference type="NCBI Taxonomy" id="230148"/>
    <lineage>
        <taxon>Eukaryota</taxon>
        <taxon>Metazoa</taxon>
        <taxon>Chordata</taxon>
        <taxon>Craniata</taxon>
        <taxon>Vertebrata</taxon>
        <taxon>Euteleostomi</taxon>
        <taxon>Actinopterygii</taxon>
        <taxon>Neopterygii</taxon>
        <taxon>Teleostei</taxon>
        <taxon>Neoteleostei</taxon>
        <taxon>Acanthomorphata</taxon>
        <taxon>Eupercaria</taxon>
        <taxon>Perciformes</taxon>
        <taxon>Cottioidei</taxon>
        <taxon>Cottales</taxon>
        <taxon>Liparidae</taxon>
        <taxon>Liparis</taxon>
    </lineage>
</organism>